<keyword evidence="2" id="KW-1185">Reference proteome</keyword>
<sequence>MTTQEEDAFDLSRVQLNKTQDWCYHEGSYGHNPEYGATHILTIGSNNTAHTTTDYDDGANVNKSAAKGAITFWRISTRGECYVPKEVSPTGDIGHTHSVSKRGDTLTVTVNYGKTGEKKTETLSVAELYRQFVAGGEAVYYKP</sequence>
<reference evidence="1" key="1">
    <citation type="submission" date="2021-11" db="EMBL/GenBank/DDBJ databases">
        <authorList>
            <consortium name="Genoscope - CEA"/>
            <person name="William W."/>
        </authorList>
    </citation>
    <scope>NUCLEOTIDE SEQUENCE</scope>
</reference>
<evidence type="ECO:0000313" key="1">
    <source>
        <dbReference type="EMBL" id="CAH0366286.1"/>
    </source>
</evidence>
<name>A0A8J2SEU7_9STRA</name>
<dbReference type="Proteomes" id="UP000789595">
    <property type="component" value="Unassembled WGS sequence"/>
</dbReference>
<proteinExistence type="predicted"/>
<evidence type="ECO:0000313" key="2">
    <source>
        <dbReference type="Proteomes" id="UP000789595"/>
    </source>
</evidence>
<dbReference type="AlphaFoldDB" id="A0A8J2SEU7"/>
<dbReference type="EMBL" id="CAKKNE010000001">
    <property type="protein sequence ID" value="CAH0366286.1"/>
    <property type="molecule type" value="Genomic_DNA"/>
</dbReference>
<organism evidence="1 2">
    <name type="scientific">Pelagomonas calceolata</name>
    <dbReference type="NCBI Taxonomy" id="35677"/>
    <lineage>
        <taxon>Eukaryota</taxon>
        <taxon>Sar</taxon>
        <taxon>Stramenopiles</taxon>
        <taxon>Ochrophyta</taxon>
        <taxon>Pelagophyceae</taxon>
        <taxon>Pelagomonadales</taxon>
        <taxon>Pelagomonadaceae</taxon>
        <taxon>Pelagomonas</taxon>
    </lineage>
</organism>
<protein>
    <submittedName>
        <fullName evidence="1">Uncharacterized protein</fullName>
    </submittedName>
</protein>
<accession>A0A8J2SEU7</accession>
<gene>
    <name evidence="1" type="ORF">PECAL_1P27680</name>
</gene>
<comment type="caution">
    <text evidence="1">The sequence shown here is derived from an EMBL/GenBank/DDBJ whole genome shotgun (WGS) entry which is preliminary data.</text>
</comment>